<comment type="similarity">
    <text evidence="1">Belongs to the FHIP family.</text>
</comment>
<dbReference type="InParanoid" id="A0A163MT43"/>
<dbReference type="InterPro" id="IPR019384">
    <property type="entry name" value="FHIP"/>
</dbReference>
<dbReference type="PANTHER" id="PTHR21705:SF11">
    <property type="entry name" value="FHIP FAMILY PROTEIN CG3558"/>
    <property type="match status" value="1"/>
</dbReference>
<protein>
    <recommendedName>
        <fullName evidence="3">FHF complex subunit HOOK-interacting protein C-terminal domain-containing protein</fullName>
    </recommendedName>
</protein>
<reference evidence="4" key="1">
    <citation type="submission" date="2016-04" db="EMBL/GenBank/DDBJ databases">
        <authorList>
            <person name="Evans L.H."/>
            <person name="Alamgir A."/>
            <person name="Owens N."/>
            <person name="Weber N.D."/>
            <person name="Virtaneva K."/>
            <person name="Barbian K."/>
            <person name="Babar A."/>
            <person name="Rosenke K."/>
        </authorList>
    </citation>
    <scope>NUCLEOTIDE SEQUENCE [LARGE SCALE GENOMIC DNA]</scope>
    <source>
        <strain evidence="4">CBS 101.48</strain>
    </source>
</reference>
<dbReference type="Proteomes" id="UP000078561">
    <property type="component" value="Unassembled WGS sequence"/>
</dbReference>
<keyword evidence="5" id="KW-1185">Reference proteome</keyword>
<dbReference type="STRING" id="4829.A0A163MT43"/>
<feature type="compositionally biased region" description="Low complexity" evidence="2">
    <location>
        <begin position="909"/>
        <end position="952"/>
    </location>
</feature>
<evidence type="ECO:0000313" key="4">
    <source>
        <dbReference type="EMBL" id="SAM08401.1"/>
    </source>
</evidence>
<evidence type="ECO:0000313" key="5">
    <source>
        <dbReference type="Proteomes" id="UP000078561"/>
    </source>
</evidence>
<dbReference type="Pfam" id="PF10257">
    <property type="entry name" value="RAI16-like"/>
    <property type="match status" value="1"/>
</dbReference>
<evidence type="ECO:0000256" key="2">
    <source>
        <dbReference type="SAM" id="MobiDB-lite"/>
    </source>
</evidence>
<gene>
    <name evidence="4" type="primary">ABSGL_14064.1 scaffold 14385</name>
</gene>
<evidence type="ECO:0000256" key="1">
    <source>
        <dbReference type="ARBA" id="ARBA00024336"/>
    </source>
</evidence>
<dbReference type="EMBL" id="LT554895">
    <property type="protein sequence ID" value="SAM08401.1"/>
    <property type="molecule type" value="Genomic_DNA"/>
</dbReference>
<feature type="region of interest" description="Disordered" evidence="2">
    <location>
        <begin position="853"/>
        <end position="988"/>
    </location>
</feature>
<dbReference type="PANTHER" id="PTHR21705">
    <property type="entry name" value="RAI16 PROTEIN-RELATED"/>
    <property type="match status" value="1"/>
</dbReference>
<accession>A0A163MT43</accession>
<feature type="domain" description="FHF complex subunit HOOK-interacting protein C-terminal" evidence="3">
    <location>
        <begin position="655"/>
        <end position="699"/>
    </location>
</feature>
<feature type="compositionally biased region" description="Low complexity" evidence="2">
    <location>
        <begin position="853"/>
        <end position="885"/>
    </location>
</feature>
<dbReference type="InterPro" id="IPR045669">
    <property type="entry name" value="FHIP_C"/>
</dbReference>
<feature type="region of interest" description="Disordered" evidence="2">
    <location>
        <begin position="195"/>
        <end position="225"/>
    </location>
</feature>
<feature type="region of interest" description="Disordered" evidence="2">
    <location>
        <begin position="601"/>
        <end position="637"/>
    </location>
</feature>
<evidence type="ECO:0000259" key="3">
    <source>
        <dbReference type="Pfam" id="PF19314"/>
    </source>
</evidence>
<dbReference type="Pfam" id="PF19314">
    <property type="entry name" value="DUF5917"/>
    <property type="match status" value="1"/>
</dbReference>
<dbReference type="OMA" id="KFHKCWD"/>
<name>A0A163MT43_ABSGL</name>
<proteinExistence type="inferred from homology"/>
<feature type="compositionally biased region" description="Low complexity" evidence="2">
    <location>
        <begin position="973"/>
        <end position="988"/>
    </location>
</feature>
<feature type="compositionally biased region" description="Low complexity" evidence="2">
    <location>
        <begin position="198"/>
        <end position="225"/>
    </location>
</feature>
<dbReference type="OrthoDB" id="5350595at2759"/>
<dbReference type="AlphaFoldDB" id="A0A163MT43"/>
<feature type="compositionally biased region" description="Polar residues" evidence="2">
    <location>
        <begin position="896"/>
        <end position="907"/>
    </location>
</feature>
<feature type="compositionally biased region" description="Pro residues" evidence="2">
    <location>
        <begin position="959"/>
        <end position="972"/>
    </location>
</feature>
<organism evidence="4">
    <name type="scientific">Absidia glauca</name>
    <name type="common">Pin mould</name>
    <dbReference type="NCBI Taxonomy" id="4829"/>
    <lineage>
        <taxon>Eukaryota</taxon>
        <taxon>Fungi</taxon>
        <taxon>Fungi incertae sedis</taxon>
        <taxon>Mucoromycota</taxon>
        <taxon>Mucoromycotina</taxon>
        <taxon>Mucoromycetes</taxon>
        <taxon>Mucorales</taxon>
        <taxon>Cunninghamellaceae</taxon>
        <taxon>Absidia</taxon>
    </lineage>
</organism>
<feature type="region of interest" description="Disordered" evidence="2">
    <location>
        <begin position="1013"/>
        <end position="1041"/>
    </location>
</feature>
<sequence length="1145" mass="126944">MDYFAKFKKRIVPPKVQPTSAMQLAKFHKCWDYVHNILSLEDRKSKLHVEQTEIPDRLRQMVDMLVDEEARQEENTTGVCMEYFLKNGVLQYLVNVSEKMDYPEGIRGEAIRTIASMVDLLDDRFLVHNAVHKPTIKLLRFCVLDDRQSDTYHEDLVDLMYIICSKIHGFPALLNIFFHDKQWLITPQKTFHHHDNKASTATDQQTSTPATPSTPTPATTTAGSAATAKKPEYEFLLFTYLLRFVHREGRSGDFARTGLLFLMEMATSQLGDFILESDFATIMAAGLGALYSQLPRKLVIKDDSELSSDSATFLLGQDLDPRAMASGVGVVFSNSVDFKLQLDSFLKLFEFCQDVLTRCPNSDISMKLLVSIRIFFLQNILYPSILECSDIDGSSVAVITYIDLILQTLQQEDLADVVVKFLMDEENEQDTTQATTSAASTANGDDNKQHSNVFAGIEFDQFKSSPYFTAGERFTLKDLILSRLKSSSQPTVIATLKLLKTLITRHCRHSLKLLSIYPDNSNSPFPCDNISGTSTTSTSAATIISHHIKEIELYFSLITGIDQTHSEDILSVGYEEYLDDIEAQMEADWCYQNMVSMDGIKSGSQQTSTPKAERRRSFKYGKRPDDKGRQQSKQQQHSLCSAKARLFRHRIRPTDKLLQILLGLLSHFFAQSSALNLALTGVISSLALCPYRSLEGWISFQESDRTTPDDILILDSSNITNGTTTATNSVTTTSSSPSTLASSTTDHLQRLQLDEGGSTADKIRGNDIYAHFDYNQVDEDDEDDDRSVDFGVERNLSHTATTTQFKSFPPFFTLFRTLTQQVDFYRSEVDCFDTLLQERWQCLMFGTIDTTTGATATPTAGSMASGGSSLLSSWTTSAPTSPNTARRGSTMRHTETASSFGASNGNDFGSLSSRRPSVLRSPPLPSSSSFGYSSGSASTLYHQQQQQQYQQQQKRRPSILPPSRPVLPPPNPSKSLSSSTTAAAMAASATRITPPTPMISSVAATASAAAASTSSTGTAALSTTTTSSSHHSGGDDDPLLAPAMTNTPVAIHARKTLGFRLQPLFPSNFIIEPEEPIMDLDKDDEDTFAPKDTNPSQSYRRLDKSTEITLSMLLNNVVILEETIKELVAIMQVRRSNGIDRISYF</sequence>
<feature type="compositionally biased region" description="Low complexity" evidence="2">
    <location>
        <begin position="1013"/>
        <end position="1029"/>
    </location>
</feature>